<dbReference type="InterPro" id="IPR028098">
    <property type="entry name" value="Glyco_trans_4-like_N"/>
</dbReference>
<proteinExistence type="predicted"/>
<protein>
    <submittedName>
        <fullName evidence="4">Colanic acid/amylovoran biosynthesis glycosyltransferase</fullName>
        <ecNumber evidence="4">2.4.-.-</ecNumber>
    </submittedName>
</protein>
<dbReference type="GO" id="GO:0016757">
    <property type="term" value="F:glycosyltransferase activity"/>
    <property type="evidence" value="ECO:0007669"/>
    <property type="project" value="UniProtKB-KW"/>
</dbReference>
<dbReference type="PANTHER" id="PTHR45947:SF14">
    <property type="entry name" value="SLL1723 PROTEIN"/>
    <property type="match status" value="1"/>
</dbReference>
<evidence type="ECO:0000256" key="1">
    <source>
        <dbReference type="SAM" id="Phobius"/>
    </source>
</evidence>
<keyword evidence="1" id="KW-1133">Transmembrane helix</keyword>
<feature type="transmembrane region" description="Helical" evidence="1">
    <location>
        <begin position="75"/>
        <end position="92"/>
    </location>
</feature>
<evidence type="ECO:0000313" key="7">
    <source>
        <dbReference type="Proteomes" id="UP001231587"/>
    </source>
</evidence>
<accession>A0A9X0YMM6</accession>
<dbReference type="EMBL" id="JAUSUU010000010">
    <property type="protein sequence ID" value="MDQ0336733.1"/>
    <property type="molecule type" value="Genomic_DNA"/>
</dbReference>
<keyword evidence="4" id="KW-0808">Transferase</keyword>
<keyword evidence="4" id="KW-0328">Glycosyltransferase</keyword>
<dbReference type="AlphaFoldDB" id="A0A9X0YMM6"/>
<keyword evidence="7" id="KW-1185">Reference proteome</keyword>
<dbReference type="RefSeq" id="WP_157486380.1">
    <property type="nucleotide sequence ID" value="NZ_JAGGJQ010000011.1"/>
</dbReference>
<dbReference type="InterPro" id="IPR050194">
    <property type="entry name" value="Glycosyltransferase_grp1"/>
</dbReference>
<comment type="caution">
    <text evidence="4">The sequence shown here is derived from an EMBL/GenBank/DDBJ whole genome shotgun (WGS) entry which is preliminary data.</text>
</comment>
<dbReference type="Proteomes" id="UP001138672">
    <property type="component" value="Unassembled WGS sequence"/>
</dbReference>
<dbReference type="InterPro" id="IPR001296">
    <property type="entry name" value="Glyco_trans_1"/>
</dbReference>
<dbReference type="SUPFAM" id="SSF53756">
    <property type="entry name" value="UDP-Glycosyltransferase/glycogen phosphorylase"/>
    <property type="match status" value="1"/>
</dbReference>
<dbReference type="Pfam" id="PF00534">
    <property type="entry name" value="Glycos_transf_1"/>
    <property type="match status" value="1"/>
</dbReference>
<keyword evidence="1" id="KW-0472">Membrane</keyword>
<name>A0A9X0YMM6_9FLAO</name>
<dbReference type="Pfam" id="PF13439">
    <property type="entry name" value="Glyco_transf_4"/>
    <property type="match status" value="1"/>
</dbReference>
<keyword evidence="1" id="KW-0812">Transmembrane</keyword>
<dbReference type="OrthoDB" id="832722at2"/>
<feature type="domain" description="Glycosyl transferase family 1" evidence="2">
    <location>
        <begin position="218"/>
        <end position="384"/>
    </location>
</feature>
<gene>
    <name evidence="4" type="ORF">J2Z56_003279</name>
    <name evidence="5" type="ORF">J2Z57_003187</name>
</gene>
<dbReference type="EMBL" id="JAGGJQ010000011">
    <property type="protein sequence ID" value="MBP1841345.1"/>
    <property type="molecule type" value="Genomic_DNA"/>
</dbReference>
<evidence type="ECO:0000313" key="5">
    <source>
        <dbReference type="EMBL" id="MDQ0336733.1"/>
    </source>
</evidence>
<organism evidence="4 6">
    <name type="scientific">Formosa algae</name>
    <dbReference type="NCBI Taxonomy" id="225843"/>
    <lineage>
        <taxon>Bacteria</taxon>
        <taxon>Pseudomonadati</taxon>
        <taxon>Bacteroidota</taxon>
        <taxon>Flavobacteriia</taxon>
        <taxon>Flavobacteriales</taxon>
        <taxon>Flavobacteriaceae</taxon>
        <taxon>Formosa</taxon>
    </lineage>
</organism>
<reference evidence="4" key="1">
    <citation type="submission" date="2021-03" db="EMBL/GenBank/DDBJ databases">
        <title>Genomic Encyclopedia of Type Strains, Phase IV (KMG-IV): sequencing the most valuable type-strain genomes for metagenomic binning, comparative biology and taxonomic classification.</title>
        <authorList>
            <person name="Goeker M."/>
        </authorList>
    </citation>
    <scope>NUCLEOTIDE SEQUENCE</scope>
    <source>
        <strain evidence="4">DSM 15523</strain>
        <strain evidence="5 7">DSM 16476</strain>
    </source>
</reference>
<dbReference type="Proteomes" id="UP001231587">
    <property type="component" value="Unassembled WGS sequence"/>
</dbReference>
<dbReference type="PANTHER" id="PTHR45947">
    <property type="entry name" value="SULFOQUINOVOSYL TRANSFERASE SQD2"/>
    <property type="match status" value="1"/>
</dbReference>
<evidence type="ECO:0000259" key="2">
    <source>
        <dbReference type="Pfam" id="PF00534"/>
    </source>
</evidence>
<evidence type="ECO:0000259" key="3">
    <source>
        <dbReference type="Pfam" id="PF13439"/>
    </source>
</evidence>
<sequence length="404" mass="46367">MKNTIIYMVTVFPNVSETFVISNILQVLDQGSNVVILAQKKKSSKNSSQSELYNHYSLDEKVLEFKEPQKSFQRYFQALILLLNPLIFFYFFKCCLVLNRVSLEFVFKLKYYKPYRKANIFHIHFAIAGDLIPLLKKIGFIKSKIIVTFHGVDAFLKEEKKYENIKHRYQIIFNTVNLITVNTPYLKDKVIGLGCPSTKIKVVPVGINLKLYTPKKLPKILPFKDPIYLISVGRLIELKGHEYGLRVVKILVNKGFNIKYNIIGTGELFEYLNNLIIELKLQEHVKLLGARSQEYIIDKLDSSHIFLMLSLKDKEGREEAQGLVTAEAQAMGLPILGFRSGGVPYTINHDTGILVEQKNIEDLTNAIINCIKKPDMYKTMSLKANTWANTNFDVSSMVEAYYNI</sequence>
<dbReference type="Gene3D" id="3.40.50.2000">
    <property type="entry name" value="Glycogen Phosphorylase B"/>
    <property type="match status" value="2"/>
</dbReference>
<evidence type="ECO:0000313" key="6">
    <source>
        <dbReference type="Proteomes" id="UP001138672"/>
    </source>
</evidence>
<evidence type="ECO:0000313" key="4">
    <source>
        <dbReference type="EMBL" id="MBP1841345.1"/>
    </source>
</evidence>
<dbReference type="EC" id="2.4.-.-" evidence="4"/>
<feature type="domain" description="Glycosyltransferase subfamily 4-like N-terminal" evidence="3">
    <location>
        <begin position="100"/>
        <end position="210"/>
    </location>
</feature>